<dbReference type="RefSeq" id="WP_359358726.1">
    <property type="nucleotide sequence ID" value="NZ_JBEYXV010000034.1"/>
</dbReference>
<dbReference type="Gene3D" id="1.10.530.10">
    <property type="match status" value="1"/>
</dbReference>
<dbReference type="InterPro" id="IPR010090">
    <property type="entry name" value="Phage_tape_meas"/>
</dbReference>
<evidence type="ECO:0000259" key="5">
    <source>
        <dbReference type="Pfam" id="PF10145"/>
    </source>
</evidence>
<feature type="transmembrane region" description="Helical" evidence="3">
    <location>
        <begin position="789"/>
        <end position="809"/>
    </location>
</feature>
<evidence type="ECO:0000256" key="2">
    <source>
        <dbReference type="SAM" id="Coils"/>
    </source>
</evidence>
<dbReference type="SUPFAM" id="SSF53955">
    <property type="entry name" value="Lysozyme-like"/>
    <property type="match status" value="1"/>
</dbReference>
<protein>
    <submittedName>
        <fullName evidence="6">Phage tail tape measure protein</fullName>
    </submittedName>
</protein>
<sequence length="1545" mass="160639">MSSRTTRVLYDLVARDHASRTFVHVGEAATSMERKTTAVGAAIGRGLAVGTVAVGALGVASVHMATQFQTSMTHISTQAGASKKDVKLLSDQVLKLGGKVQQAPEQLADSLYHLKSVGMDNVQAMKALREASDLAAVGGADLEQTTNALAGAWRTGIKGATSFHQAVSTVNAIIGAGNMTMEQFNAAIGTGILPSAKTFGLSLQQVGAALALMTDEGIDSASAATRLRMSFSLLGAPSGAAEKQLKKIGLTGLQLAEAMRGKDGLIGAIQLLKDHLDKSGMSASKQSQLLSRAFGGGRSSSGILLMINNLDVLKKKQDQVNHSAGKFDEAVKQQRATVEAQWKRLTTGLESMSVRLGTALLPPVADFIGYLNDKAIPTAERFGGKLLGIVPTAKLKSEFGQVEKVVGDFWAGLTGSSKSAKDLFGGLLDTSPHLGSGKTSAKPKGPALAPMPHYGVGQVAPANGQIADASKFAGPHGGSGLVAPLAKAKITPPKSLAQKLGETIRKAVSGGIESVDWGKMGASVGKGLGTAFQWIVSHGTELSKKLGVAIGKVDWVSVGKSLGVVAVPLSIGIVNTLFDPLFHKDFWEKHWLDTIIGVISVIPVGKAGGIGLKLGGRLGRPLLEGVGKGLDRIPWSRIIPFSEKLTESVGPVLRGVRGWVGRVAGGFADSFRSRFPRAAQAFEDQLILLPVRLGDLGRALKRKAGELIDGMGQSLIDHLPGSSNRFIRAAYRWFGRFTFWQVGVNLAQSLLSGIWSKAKDFGGWLKGHLVDPVINWVKSGFGIHSPSTVFIGIGGNIVAGLLAGILLGAKGIGGWISAHVIGPALAPFAGAGSWLYGKGSSTVSGFKLGAAAVARGIGGWFSSHVQSPTASAFRGAGSWLYGKGQAVTGGLFSGLKQPWGTVQKWVSGVAGWIKAHKGPISLDRQLLHPAGVALMKGLLSGLKVGFKDVGSFVYKVGDSVAGTVKSIASSLGFGGGGGSASRWSGLVASVLQMLGAPAYAQGAVLKRIQIESGGNPNAINLWDSNAKAGHPSQGLMQTIPSTFAAYAGPFKSRGITDPMASIYAGVNYAMHRYGSNWISVMTRPGGYAKGTGGAAPGWAWVGERGPELVKFGGGETVLPHQQSMAAAASAGIRLPGYVSGTISNAADRVRRDRQKVADAKDDLARAERRRKGVAAAEARLKAAKKELQAAEISLKNAKRSAKTSIANSIATGLQKTLATGTSSAIASAVKSLATKLLNAGYSGTAASIQRKGARLESLADKRAGVQAQIKAANQYASDQTSNIKDFLSISGTSATSVGDLISQMTGQQKTASNFVTLTKSLKARGASKDLIEQLSEAGPGSQLATILGNRSVTTQDIAKLNKLMSSGNKLATGFGKDMADLMYDSGKNAGKGFLTGLKSQEAALGKAMAKLATDLVKQIKKTLKIKSPSQVTRDEVGKQFALGMAVGIDRHRPHVAAAAQRMAATARKAASASTFVPVNGSRAGSDATWQRLAAAMEQQASQPQELTGQLVLDSGELLGVIRGTVKPLIKQSENNTAYRAKVGRR</sequence>
<gene>
    <name evidence="6" type="ORF">ABZ921_40570</name>
</gene>
<keyword evidence="2" id="KW-0175">Coiled coil</keyword>
<keyword evidence="3" id="KW-1133">Transmembrane helix</keyword>
<dbReference type="CDD" id="cd13402">
    <property type="entry name" value="LT_TF-like"/>
    <property type="match status" value="1"/>
</dbReference>
<evidence type="ECO:0000313" key="7">
    <source>
        <dbReference type="Proteomes" id="UP001551176"/>
    </source>
</evidence>
<dbReference type="Pfam" id="PF10145">
    <property type="entry name" value="PhageMin_Tail"/>
    <property type="match status" value="1"/>
</dbReference>
<dbReference type="NCBIfam" id="TIGR01760">
    <property type="entry name" value="tape_meas_TP901"/>
    <property type="match status" value="1"/>
</dbReference>
<feature type="coiled-coil region" evidence="2">
    <location>
        <begin position="1149"/>
        <end position="1200"/>
    </location>
</feature>
<keyword evidence="3" id="KW-0812">Transmembrane</keyword>
<dbReference type="Pfam" id="PF01464">
    <property type="entry name" value="SLT"/>
    <property type="match status" value="1"/>
</dbReference>
<comment type="caution">
    <text evidence="6">The sequence shown here is derived from an EMBL/GenBank/DDBJ whole genome shotgun (WGS) entry which is preliminary data.</text>
</comment>
<keyword evidence="3" id="KW-0472">Membrane</keyword>
<feature type="domain" description="Transglycosylase SLT" evidence="4">
    <location>
        <begin position="1008"/>
        <end position="1091"/>
    </location>
</feature>
<dbReference type="EMBL" id="JBEYXV010000034">
    <property type="protein sequence ID" value="MEU6826939.1"/>
    <property type="molecule type" value="Genomic_DNA"/>
</dbReference>
<dbReference type="InterPro" id="IPR008258">
    <property type="entry name" value="Transglycosylase_SLT_dom_1"/>
</dbReference>
<proteinExistence type="predicted"/>
<dbReference type="PANTHER" id="PTHR37813:SF1">
    <property type="entry name" value="FELS-2 PROPHAGE PROTEIN"/>
    <property type="match status" value="1"/>
</dbReference>
<evidence type="ECO:0000313" key="6">
    <source>
        <dbReference type="EMBL" id="MEU6826939.1"/>
    </source>
</evidence>
<keyword evidence="1" id="KW-1188">Viral release from host cell</keyword>
<reference evidence="6 7" key="1">
    <citation type="submission" date="2024-06" db="EMBL/GenBank/DDBJ databases">
        <title>The Natural Products Discovery Center: Release of the First 8490 Sequenced Strains for Exploring Actinobacteria Biosynthetic Diversity.</title>
        <authorList>
            <person name="Kalkreuter E."/>
            <person name="Kautsar S.A."/>
            <person name="Yang D."/>
            <person name="Bader C.D."/>
            <person name="Teijaro C.N."/>
            <person name="Fluegel L."/>
            <person name="Davis C.M."/>
            <person name="Simpson J.R."/>
            <person name="Lauterbach L."/>
            <person name="Steele A.D."/>
            <person name="Gui C."/>
            <person name="Meng S."/>
            <person name="Li G."/>
            <person name="Viehrig K."/>
            <person name="Ye F."/>
            <person name="Su P."/>
            <person name="Kiefer A.F."/>
            <person name="Nichols A."/>
            <person name="Cepeda A.J."/>
            <person name="Yan W."/>
            <person name="Fan B."/>
            <person name="Jiang Y."/>
            <person name="Adhikari A."/>
            <person name="Zheng C.-J."/>
            <person name="Schuster L."/>
            <person name="Cowan T.M."/>
            <person name="Smanski M.J."/>
            <person name="Chevrette M.G."/>
            <person name="De Carvalho L.P.S."/>
            <person name="Shen B."/>
        </authorList>
    </citation>
    <scope>NUCLEOTIDE SEQUENCE [LARGE SCALE GENOMIC DNA]</scope>
    <source>
        <strain evidence="6 7">NPDC046838</strain>
    </source>
</reference>
<evidence type="ECO:0000256" key="3">
    <source>
        <dbReference type="SAM" id="Phobius"/>
    </source>
</evidence>
<accession>A0ABV3C0Z7</accession>
<evidence type="ECO:0000259" key="4">
    <source>
        <dbReference type="Pfam" id="PF01464"/>
    </source>
</evidence>
<dbReference type="Proteomes" id="UP001551176">
    <property type="component" value="Unassembled WGS sequence"/>
</dbReference>
<dbReference type="InterPro" id="IPR023346">
    <property type="entry name" value="Lysozyme-like_dom_sf"/>
</dbReference>
<feature type="domain" description="Phage tail tape measure protein" evidence="5">
    <location>
        <begin position="90"/>
        <end position="295"/>
    </location>
</feature>
<evidence type="ECO:0000256" key="1">
    <source>
        <dbReference type="ARBA" id="ARBA00022612"/>
    </source>
</evidence>
<organism evidence="6 7">
    <name type="scientific">Streptomyces atriruber</name>
    <dbReference type="NCBI Taxonomy" id="545121"/>
    <lineage>
        <taxon>Bacteria</taxon>
        <taxon>Bacillati</taxon>
        <taxon>Actinomycetota</taxon>
        <taxon>Actinomycetes</taxon>
        <taxon>Kitasatosporales</taxon>
        <taxon>Streptomycetaceae</taxon>
        <taxon>Streptomyces</taxon>
    </lineage>
</organism>
<name>A0ABV3C0Z7_9ACTN</name>
<keyword evidence="7" id="KW-1185">Reference proteome</keyword>
<feature type="transmembrane region" description="Helical" evidence="3">
    <location>
        <begin position="816"/>
        <end position="837"/>
    </location>
</feature>
<dbReference type="PANTHER" id="PTHR37813">
    <property type="entry name" value="FELS-2 PROPHAGE PROTEIN"/>
    <property type="match status" value="1"/>
</dbReference>